<feature type="region of interest" description="Disordered" evidence="1">
    <location>
        <begin position="391"/>
        <end position="449"/>
    </location>
</feature>
<evidence type="ECO:0000256" key="1">
    <source>
        <dbReference type="SAM" id="MobiDB-lite"/>
    </source>
</evidence>
<feature type="region of interest" description="Disordered" evidence="1">
    <location>
        <begin position="1"/>
        <end position="108"/>
    </location>
</feature>
<dbReference type="HOGENOM" id="CLU_609687_0_0_1"/>
<feature type="compositionally biased region" description="Polar residues" evidence="1">
    <location>
        <begin position="23"/>
        <end position="56"/>
    </location>
</feature>
<organism evidence="2 3">
    <name type="scientific">Blumeria graminis f. sp. hordei (strain DH14)</name>
    <name type="common">Barley powdery mildew</name>
    <name type="synonym">Oidium monilioides f. sp. hordei</name>
    <dbReference type="NCBI Taxonomy" id="546991"/>
    <lineage>
        <taxon>Eukaryota</taxon>
        <taxon>Fungi</taxon>
        <taxon>Dikarya</taxon>
        <taxon>Ascomycota</taxon>
        <taxon>Pezizomycotina</taxon>
        <taxon>Leotiomycetes</taxon>
        <taxon>Erysiphales</taxon>
        <taxon>Erysiphaceae</taxon>
        <taxon>Blumeria</taxon>
        <taxon>Blumeria hordei</taxon>
    </lineage>
</organism>
<sequence>MVNSSDNPFAKSKKIRCSKRIELSQNQSPSQIDFQEQTTNNNRFTPLHNIQDTATTAAAALSESSSLSSPPQSPSMPSRNVSERKKGKGKAKQLASPRLETVRDPYGPTDLEHRELDLLKRERALLARAQELDDLETAIRGSRLGTSSNTTARPYETSSVTNFASESTSRNPDNLILSIERGHAQVRFQDPSDDDEYPNRTRITRFASTSRPAFRPETIPLLSSRLSDGRDMKPRLWQQQILERLQWYNSSFFDNSHRRSYIVDNTEGIARDFLLPLYMDMNPRPSPNRLIQEVVDFLLDPAEQQIASDDYHKLEMQPYEQFRHFFQRFRILANQAGLTDENMLKSDLRNKITKRLRSAVVNEWRRCRTLNEYANVIQDIDADFEAQAKQSARRRTLTNQQPSGNSNSKGTVRSQGRHNNYDKSASSDMSLKMAPSSSPPMQYRQSDCH</sequence>
<gene>
    <name evidence="2" type="ORF">BGHDH14_bgh05256</name>
</gene>
<comment type="caution">
    <text evidence="2">The sequence shown here is derived from an EMBL/GenBank/DDBJ whole genome shotgun (WGS) entry which is preliminary data.</text>
</comment>
<evidence type="ECO:0000313" key="2">
    <source>
        <dbReference type="EMBL" id="CCU74514.1"/>
    </source>
</evidence>
<dbReference type="STRING" id="546991.N1J649"/>
<dbReference type="Proteomes" id="UP000015441">
    <property type="component" value="Unassembled WGS sequence"/>
</dbReference>
<feature type="region of interest" description="Disordered" evidence="1">
    <location>
        <begin position="145"/>
        <end position="169"/>
    </location>
</feature>
<dbReference type="OrthoDB" id="3599268at2759"/>
<evidence type="ECO:0000313" key="3">
    <source>
        <dbReference type="Proteomes" id="UP000015441"/>
    </source>
</evidence>
<dbReference type="AlphaFoldDB" id="N1J649"/>
<reference evidence="2 3" key="1">
    <citation type="journal article" date="2010" name="Science">
        <title>Genome expansion and gene loss in powdery mildew fungi reveal tradeoffs in extreme parasitism.</title>
        <authorList>
            <person name="Spanu P.D."/>
            <person name="Abbott J.C."/>
            <person name="Amselem J."/>
            <person name="Burgis T.A."/>
            <person name="Soanes D.M."/>
            <person name="Stueber K."/>
            <person name="Ver Loren van Themaat E."/>
            <person name="Brown J.K.M."/>
            <person name="Butcher S.A."/>
            <person name="Gurr S.J."/>
            <person name="Lebrun M.-H."/>
            <person name="Ridout C.J."/>
            <person name="Schulze-Lefert P."/>
            <person name="Talbot N.J."/>
            <person name="Ahmadinejad N."/>
            <person name="Ametz C."/>
            <person name="Barton G.R."/>
            <person name="Benjdia M."/>
            <person name="Bidzinski P."/>
            <person name="Bindschedler L.V."/>
            <person name="Both M."/>
            <person name="Brewer M.T."/>
            <person name="Cadle-Davidson L."/>
            <person name="Cadle-Davidson M.M."/>
            <person name="Collemare J."/>
            <person name="Cramer R."/>
            <person name="Frenkel O."/>
            <person name="Godfrey D."/>
            <person name="Harriman J."/>
            <person name="Hoede C."/>
            <person name="King B.C."/>
            <person name="Klages S."/>
            <person name="Kleemann J."/>
            <person name="Knoll D."/>
            <person name="Koti P.S."/>
            <person name="Kreplak J."/>
            <person name="Lopez-Ruiz F.J."/>
            <person name="Lu X."/>
            <person name="Maekawa T."/>
            <person name="Mahanil S."/>
            <person name="Micali C."/>
            <person name="Milgroom M.G."/>
            <person name="Montana G."/>
            <person name="Noir S."/>
            <person name="O'Connell R.J."/>
            <person name="Oberhaensli S."/>
            <person name="Parlange F."/>
            <person name="Pedersen C."/>
            <person name="Quesneville H."/>
            <person name="Reinhardt R."/>
            <person name="Rott M."/>
            <person name="Sacristan S."/>
            <person name="Schmidt S.M."/>
            <person name="Schoen M."/>
            <person name="Skamnioti P."/>
            <person name="Sommer H."/>
            <person name="Stephens A."/>
            <person name="Takahara H."/>
            <person name="Thordal-Christensen H."/>
            <person name="Vigouroux M."/>
            <person name="Wessling R."/>
            <person name="Wicker T."/>
            <person name="Panstruga R."/>
        </authorList>
    </citation>
    <scope>NUCLEOTIDE SEQUENCE [LARGE SCALE GENOMIC DNA]</scope>
    <source>
        <strain evidence="2">DH14</strain>
    </source>
</reference>
<feature type="compositionally biased region" description="Low complexity" evidence="1">
    <location>
        <begin position="57"/>
        <end position="78"/>
    </location>
</feature>
<accession>N1J649</accession>
<protein>
    <submittedName>
        <fullName evidence="2">Uncharacterized protein</fullName>
    </submittedName>
</protein>
<dbReference type="InParanoid" id="N1J649"/>
<dbReference type="eggNOG" id="ENOG502RSAC">
    <property type="taxonomic scope" value="Eukaryota"/>
</dbReference>
<name>N1J649_BLUG1</name>
<feature type="compositionally biased region" description="Polar residues" evidence="1">
    <location>
        <begin position="397"/>
        <end position="449"/>
    </location>
</feature>
<proteinExistence type="predicted"/>
<dbReference type="EMBL" id="CAUH01000413">
    <property type="protein sequence ID" value="CCU74514.1"/>
    <property type="molecule type" value="Genomic_DNA"/>
</dbReference>
<keyword evidence="3" id="KW-1185">Reference proteome</keyword>